<gene>
    <name evidence="2" type="ORF">PSON_ATCC_30995.1.T1160184</name>
</gene>
<dbReference type="EMBL" id="CAJJDN010000116">
    <property type="protein sequence ID" value="CAD8118301.1"/>
    <property type="molecule type" value="Genomic_DNA"/>
</dbReference>
<dbReference type="AlphaFoldDB" id="A0A8S1QRU9"/>
<dbReference type="Proteomes" id="UP000692954">
    <property type="component" value="Unassembled WGS sequence"/>
</dbReference>
<keyword evidence="1" id="KW-0175">Coiled coil</keyword>
<proteinExistence type="predicted"/>
<feature type="coiled-coil region" evidence="1">
    <location>
        <begin position="3"/>
        <end position="30"/>
    </location>
</feature>
<comment type="caution">
    <text evidence="2">The sequence shown here is derived from an EMBL/GenBank/DDBJ whole genome shotgun (WGS) entry which is preliminary data.</text>
</comment>
<keyword evidence="3" id="KW-1185">Reference proteome</keyword>
<evidence type="ECO:0000313" key="2">
    <source>
        <dbReference type="EMBL" id="CAD8118301.1"/>
    </source>
</evidence>
<evidence type="ECO:0000313" key="3">
    <source>
        <dbReference type="Proteomes" id="UP000692954"/>
    </source>
</evidence>
<name>A0A8S1QRU9_9CILI</name>
<accession>A0A8S1QRU9</accession>
<organism evidence="2 3">
    <name type="scientific">Paramecium sonneborni</name>
    <dbReference type="NCBI Taxonomy" id="65129"/>
    <lineage>
        <taxon>Eukaryota</taxon>
        <taxon>Sar</taxon>
        <taxon>Alveolata</taxon>
        <taxon>Ciliophora</taxon>
        <taxon>Intramacronucleata</taxon>
        <taxon>Oligohymenophorea</taxon>
        <taxon>Peniculida</taxon>
        <taxon>Parameciidae</taxon>
        <taxon>Paramecium</taxon>
    </lineage>
</organism>
<protein>
    <submittedName>
        <fullName evidence="2">Uncharacterized protein</fullName>
    </submittedName>
</protein>
<evidence type="ECO:0000256" key="1">
    <source>
        <dbReference type="SAM" id="Coils"/>
    </source>
</evidence>
<sequence>MDRSQILQEINNYKQLQQQLQNQIGNLLNNQLIQKCKKLVQSININEQRETFNQLLNIQSFIDQYTEMKADWICNKFNNQFIQQLQQMWLKHSDWALKLINIYQNNIFKSTSISNNLTEIVHRSYFQII</sequence>
<reference evidence="2" key="1">
    <citation type="submission" date="2021-01" db="EMBL/GenBank/DDBJ databases">
        <authorList>
            <consortium name="Genoscope - CEA"/>
            <person name="William W."/>
        </authorList>
    </citation>
    <scope>NUCLEOTIDE SEQUENCE</scope>
</reference>